<dbReference type="NCBIfam" id="NF033103">
    <property type="entry name" value="bla_class_A"/>
    <property type="match status" value="1"/>
</dbReference>
<dbReference type="Proteomes" id="UP000244173">
    <property type="component" value="Chromosome"/>
</dbReference>
<evidence type="ECO:0000313" key="7">
    <source>
        <dbReference type="Proteomes" id="UP000244173"/>
    </source>
</evidence>
<dbReference type="AlphaFoldDB" id="A0A2U3TGW8"/>
<keyword evidence="4" id="KW-0732">Signal</keyword>
<evidence type="ECO:0000256" key="4">
    <source>
        <dbReference type="SAM" id="SignalP"/>
    </source>
</evidence>
<dbReference type="EMBL" id="CP028519">
    <property type="protein sequence ID" value="AVY92637.1"/>
    <property type="molecule type" value="Genomic_DNA"/>
</dbReference>
<dbReference type="GO" id="GO:0030655">
    <property type="term" value="P:beta-lactam antibiotic catabolic process"/>
    <property type="evidence" value="ECO:0007669"/>
    <property type="project" value="InterPro"/>
</dbReference>
<dbReference type="STRING" id="1122240.GCA_000620105_02883"/>
<dbReference type="InterPro" id="IPR000871">
    <property type="entry name" value="Beta-lactam_class-A"/>
</dbReference>
<name>A0A2U3TGW8_9NEIS</name>
<reference evidence="6 7" key="1">
    <citation type="submission" date="2018-04" db="EMBL/GenBank/DDBJ databases">
        <title>Denitrifier Microvirgula.</title>
        <authorList>
            <person name="Anderson E."/>
            <person name="Jang J."/>
            <person name="Ishii S."/>
        </authorList>
    </citation>
    <scope>NUCLEOTIDE SEQUENCE [LARGE SCALE GENOMIC DNA]</scope>
    <source>
        <strain evidence="6 7">BE2.4</strain>
    </source>
</reference>
<keyword evidence="7" id="KW-1185">Reference proteome</keyword>
<dbReference type="GO" id="GO:0046677">
    <property type="term" value="P:response to antibiotic"/>
    <property type="evidence" value="ECO:0007669"/>
    <property type="project" value="InterPro"/>
</dbReference>
<dbReference type="RefSeq" id="WP_107888496.1">
    <property type="nucleotide sequence ID" value="NZ_CP028519.1"/>
</dbReference>
<dbReference type="SUPFAM" id="SSF56601">
    <property type="entry name" value="beta-lactamase/transpeptidase-like"/>
    <property type="match status" value="1"/>
</dbReference>
<dbReference type="GO" id="GO:0008800">
    <property type="term" value="F:beta-lactamase activity"/>
    <property type="evidence" value="ECO:0007669"/>
    <property type="project" value="UniProtKB-EC"/>
</dbReference>
<evidence type="ECO:0000313" key="6">
    <source>
        <dbReference type="EMBL" id="AVY92637.1"/>
    </source>
</evidence>
<accession>A0A2U3TGW8</accession>
<proteinExistence type="inferred from homology"/>
<dbReference type="InterPro" id="IPR012338">
    <property type="entry name" value="Beta-lactam/transpept-like"/>
</dbReference>
<gene>
    <name evidence="6" type="ORF">DAI18_00180</name>
</gene>
<dbReference type="PANTHER" id="PTHR35333">
    <property type="entry name" value="BETA-LACTAMASE"/>
    <property type="match status" value="1"/>
</dbReference>
<protein>
    <recommendedName>
        <fullName evidence="3">beta-lactamase</fullName>
        <ecNumber evidence="3">3.5.2.6</ecNumber>
    </recommendedName>
</protein>
<evidence type="ECO:0000256" key="2">
    <source>
        <dbReference type="ARBA" id="ARBA00009009"/>
    </source>
</evidence>
<dbReference type="Gene3D" id="3.40.710.10">
    <property type="entry name" value="DD-peptidase/beta-lactamase superfamily"/>
    <property type="match status" value="1"/>
</dbReference>
<dbReference type="EC" id="3.5.2.6" evidence="3"/>
<dbReference type="KEGG" id="maer:DAI18_00180"/>
<evidence type="ECO:0000256" key="3">
    <source>
        <dbReference type="ARBA" id="ARBA00012865"/>
    </source>
</evidence>
<dbReference type="PANTHER" id="PTHR35333:SF3">
    <property type="entry name" value="BETA-LACTAMASE-TYPE TRANSPEPTIDASE FOLD CONTAINING PROTEIN"/>
    <property type="match status" value="1"/>
</dbReference>
<feature type="chain" id="PRO_5015769739" description="beta-lactamase" evidence="4">
    <location>
        <begin position="30"/>
        <end position="295"/>
    </location>
</feature>
<dbReference type="Pfam" id="PF13354">
    <property type="entry name" value="Beta-lactamase2"/>
    <property type="match status" value="1"/>
</dbReference>
<evidence type="ECO:0000256" key="1">
    <source>
        <dbReference type="ARBA" id="ARBA00001526"/>
    </source>
</evidence>
<dbReference type="OrthoDB" id="9784149at2"/>
<comment type="catalytic activity">
    <reaction evidence="1">
        <text>a beta-lactam + H2O = a substituted beta-amino acid</text>
        <dbReference type="Rhea" id="RHEA:20401"/>
        <dbReference type="ChEBI" id="CHEBI:15377"/>
        <dbReference type="ChEBI" id="CHEBI:35627"/>
        <dbReference type="ChEBI" id="CHEBI:140347"/>
        <dbReference type="EC" id="3.5.2.6"/>
    </reaction>
</comment>
<dbReference type="PRINTS" id="PR00118">
    <property type="entry name" value="BLACTAMASEA"/>
</dbReference>
<comment type="similarity">
    <text evidence="2">Belongs to the class-A beta-lactamase family.</text>
</comment>
<evidence type="ECO:0000259" key="5">
    <source>
        <dbReference type="Pfam" id="PF13354"/>
    </source>
</evidence>
<dbReference type="InterPro" id="IPR045155">
    <property type="entry name" value="Beta-lactam_cat"/>
</dbReference>
<feature type="domain" description="Beta-lactamase class A catalytic" evidence="5">
    <location>
        <begin position="50"/>
        <end position="267"/>
    </location>
</feature>
<sequence>MNLVCRNRLAAVVFSLATSAAALPGNTLAADDPLTTRVAAIEQSLDARLGVAVIDTGTGREWAYRGNERFPMMSTFKPLLCSLLLSQVDQGREMLDRRIEIRPDDLLEHAPVAGKHVGKAGMSLGELCEAAITQSDNTAANLVLERVGGPARVTAFLRSLGDSKTRLDRNEPTLNEARPGDERDTTMPVAMAGSLKQLVLGQTLSPASRRQLTDWLVANRTGDAKIRAGLPAGWRVGDKTGSGANGSMNDVAVIWPAGRKPVVLAIFITGTGASVAARNAAMADITRALVDTLPH</sequence>
<organism evidence="6 7">
    <name type="scientific">Microvirgula aerodenitrificans</name>
    <dbReference type="NCBI Taxonomy" id="57480"/>
    <lineage>
        <taxon>Bacteria</taxon>
        <taxon>Pseudomonadati</taxon>
        <taxon>Pseudomonadota</taxon>
        <taxon>Betaproteobacteria</taxon>
        <taxon>Neisseriales</taxon>
        <taxon>Aquaspirillaceae</taxon>
        <taxon>Microvirgula</taxon>
    </lineage>
</organism>
<feature type="signal peptide" evidence="4">
    <location>
        <begin position="1"/>
        <end position="29"/>
    </location>
</feature>